<comment type="caution">
    <text evidence="8">The sequence shown here is derived from an EMBL/GenBank/DDBJ whole genome shotgun (WGS) entry which is preliminary data.</text>
</comment>
<evidence type="ECO:0000256" key="2">
    <source>
        <dbReference type="ARBA" id="ARBA00009399"/>
    </source>
</evidence>
<keyword evidence="9" id="KW-1185">Reference proteome</keyword>
<organism evidence="8 9">
    <name type="scientific">Nocardioides marmoriginsengisoli</name>
    <dbReference type="NCBI Taxonomy" id="661483"/>
    <lineage>
        <taxon>Bacteria</taxon>
        <taxon>Bacillati</taxon>
        <taxon>Actinomycetota</taxon>
        <taxon>Actinomycetes</taxon>
        <taxon>Propionibacteriales</taxon>
        <taxon>Nocardioidaceae</taxon>
        <taxon>Nocardioides</taxon>
    </lineage>
</organism>
<comment type="similarity">
    <text evidence="2">Belongs to the GtrA family.</text>
</comment>
<feature type="transmembrane region" description="Helical" evidence="6">
    <location>
        <begin position="51"/>
        <end position="74"/>
    </location>
</feature>
<dbReference type="Proteomes" id="UP000267128">
    <property type="component" value="Unassembled WGS sequence"/>
</dbReference>
<evidence type="ECO:0000313" key="9">
    <source>
        <dbReference type="Proteomes" id="UP000267128"/>
    </source>
</evidence>
<dbReference type="InterPro" id="IPR051401">
    <property type="entry name" value="GtrA_CellWall_Glycosyl"/>
</dbReference>
<protein>
    <submittedName>
        <fullName evidence="8">GtrA family protein</fullName>
    </submittedName>
</protein>
<accession>A0A3N0CJ96</accession>
<evidence type="ECO:0000256" key="4">
    <source>
        <dbReference type="ARBA" id="ARBA00022989"/>
    </source>
</evidence>
<evidence type="ECO:0000313" key="8">
    <source>
        <dbReference type="EMBL" id="RNL63013.1"/>
    </source>
</evidence>
<reference evidence="8 9" key="1">
    <citation type="submission" date="2018-11" db="EMBL/GenBank/DDBJ databases">
        <authorList>
            <person name="Li F."/>
        </authorList>
    </citation>
    <scope>NUCLEOTIDE SEQUENCE [LARGE SCALE GENOMIC DNA]</scope>
    <source>
        <strain evidence="8 9">Gsoil 097</strain>
    </source>
</reference>
<keyword evidence="3 6" id="KW-0812">Transmembrane</keyword>
<evidence type="ECO:0000256" key="6">
    <source>
        <dbReference type="SAM" id="Phobius"/>
    </source>
</evidence>
<evidence type="ECO:0000256" key="3">
    <source>
        <dbReference type="ARBA" id="ARBA00022692"/>
    </source>
</evidence>
<dbReference type="AlphaFoldDB" id="A0A3N0CJ96"/>
<dbReference type="InterPro" id="IPR007267">
    <property type="entry name" value="GtrA_DPMS_TM"/>
</dbReference>
<comment type="subcellular location">
    <subcellularLocation>
        <location evidence="1">Membrane</location>
        <topology evidence="1">Multi-pass membrane protein</topology>
    </subcellularLocation>
</comment>
<feature type="domain" description="GtrA/DPMS transmembrane" evidence="7">
    <location>
        <begin position="15"/>
        <end position="144"/>
    </location>
</feature>
<evidence type="ECO:0000256" key="5">
    <source>
        <dbReference type="ARBA" id="ARBA00023136"/>
    </source>
</evidence>
<dbReference type="PANTHER" id="PTHR38459:SF1">
    <property type="entry name" value="PROPHAGE BACTOPRENOL-LINKED GLUCOSE TRANSLOCASE HOMOLOG"/>
    <property type="match status" value="1"/>
</dbReference>
<dbReference type="Pfam" id="PF04138">
    <property type="entry name" value="GtrA_DPMS_TM"/>
    <property type="match status" value="1"/>
</dbReference>
<feature type="transmembrane region" description="Helical" evidence="6">
    <location>
        <begin position="120"/>
        <end position="138"/>
    </location>
</feature>
<sequence>MVGRRLRRVSGEIARFSAVNVVATIIALIIFNLLVHGVKGWFDGPGHDRPLTVYLIANSVGMFVSYYGSRYYAFRHRHAAGPGGGLLIYVVINLTSFVIPISCLWISRNVFEWSSIYADNIAGNVVGAILGNIFRFYFFRRFVFTKHPTGVRPKQVPAEPQA</sequence>
<keyword evidence="5 6" id="KW-0472">Membrane</keyword>
<dbReference type="PANTHER" id="PTHR38459">
    <property type="entry name" value="PROPHAGE BACTOPRENOL-LINKED GLUCOSE TRANSLOCASE HOMOLOG"/>
    <property type="match status" value="1"/>
</dbReference>
<gene>
    <name evidence="8" type="ORF">EFK50_14960</name>
</gene>
<dbReference type="GO" id="GO:0000271">
    <property type="term" value="P:polysaccharide biosynthetic process"/>
    <property type="evidence" value="ECO:0007669"/>
    <property type="project" value="InterPro"/>
</dbReference>
<evidence type="ECO:0000259" key="7">
    <source>
        <dbReference type="Pfam" id="PF04138"/>
    </source>
</evidence>
<evidence type="ECO:0000256" key="1">
    <source>
        <dbReference type="ARBA" id="ARBA00004141"/>
    </source>
</evidence>
<dbReference type="EMBL" id="RJSE01000007">
    <property type="protein sequence ID" value="RNL63013.1"/>
    <property type="molecule type" value="Genomic_DNA"/>
</dbReference>
<feature type="transmembrane region" description="Helical" evidence="6">
    <location>
        <begin position="12"/>
        <end position="31"/>
    </location>
</feature>
<keyword evidence="4 6" id="KW-1133">Transmembrane helix</keyword>
<feature type="transmembrane region" description="Helical" evidence="6">
    <location>
        <begin position="86"/>
        <end position="108"/>
    </location>
</feature>
<proteinExistence type="inferred from homology"/>
<dbReference type="OrthoDB" id="9807815at2"/>
<name>A0A3N0CJ96_9ACTN</name>
<dbReference type="GO" id="GO:0005886">
    <property type="term" value="C:plasma membrane"/>
    <property type="evidence" value="ECO:0007669"/>
    <property type="project" value="TreeGrafter"/>
</dbReference>